<dbReference type="WBParaSite" id="HCON_00062850-00001">
    <property type="protein sequence ID" value="HCON_00062850-00001"/>
    <property type="gene ID" value="HCON_00062850"/>
</dbReference>
<reference evidence="2" key="1">
    <citation type="submission" date="2020-12" db="UniProtKB">
        <authorList>
            <consortium name="WormBaseParasite"/>
        </authorList>
    </citation>
    <scope>IDENTIFICATION</scope>
    <source>
        <strain evidence="2">MHco3</strain>
    </source>
</reference>
<protein>
    <submittedName>
        <fullName evidence="2">SBDS_C domain-containing protein</fullName>
    </submittedName>
</protein>
<organism evidence="1 2">
    <name type="scientific">Haemonchus contortus</name>
    <name type="common">Barber pole worm</name>
    <dbReference type="NCBI Taxonomy" id="6289"/>
    <lineage>
        <taxon>Eukaryota</taxon>
        <taxon>Metazoa</taxon>
        <taxon>Ecdysozoa</taxon>
        <taxon>Nematoda</taxon>
        <taxon>Chromadorea</taxon>
        <taxon>Rhabditida</taxon>
        <taxon>Rhabditina</taxon>
        <taxon>Rhabditomorpha</taxon>
        <taxon>Strongyloidea</taxon>
        <taxon>Trichostrongylidae</taxon>
        <taxon>Haemonchus</taxon>
    </lineage>
</organism>
<name>A0A7I4Y6M6_HAECO</name>
<evidence type="ECO:0000313" key="2">
    <source>
        <dbReference type="WBParaSite" id="HCON_00062850-00001"/>
    </source>
</evidence>
<evidence type="ECO:0000313" key="1">
    <source>
        <dbReference type="Proteomes" id="UP000025227"/>
    </source>
</evidence>
<sequence>MSLDGPANDEKTISVHLYEPFEVTRIAQIIPPSPADSTSIARVRSILNKADVTEVNAEQGDFAEKALNALRDEDATTPQFEQVIASIIPKRSPIDQAHTVMH</sequence>
<accession>A0A7I5E8B3</accession>
<accession>A0A7I4Y6M6</accession>
<keyword evidence="1" id="KW-1185">Reference proteome</keyword>
<dbReference type="OrthoDB" id="5794598at2759"/>
<dbReference type="Proteomes" id="UP000025227">
    <property type="component" value="Unplaced"/>
</dbReference>
<dbReference type="AlphaFoldDB" id="A0A7I4Y6M6"/>
<proteinExistence type="predicted"/>